<keyword evidence="2" id="KW-1185">Reference proteome</keyword>
<evidence type="ECO:0000313" key="2">
    <source>
        <dbReference type="Proteomes" id="UP000190888"/>
    </source>
</evidence>
<dbReference type="AlphaFoldDB" id="A0A1T4L819"/>
<evidence type="ECO:0000313" key="1">
    <source>
        <dbReference type="EMBL" id="SJZ50824.1"/>
    </source>
</evidence>
<accession>A0A1T4L819</accession>
<name>A0A1T4L819_9BACT</name>
<organism evidence="1 2">
    <name type="scientific">Sediminibacterium ginsengisoli</name>
    <dbReference type="NCBI Taxonomy" id="413434"/>
    <lineage>
        <taxon>Bacteria</taxon>
        <taxon>Pseudomonadati</taxon>
        <taxon>Bacteroidota</taxon>
        <taxon>Chitinophagia</taxon>
        <taxon>Chitinophagales</taxon>
        <taxon>Chitinophagaceae</taxon>
        <taxon>Sediminibacterium</taxon>
    </lineage>
</organism>
<dbReference type="EMBL" id="FUWH01000002">
    <property type="protein sequence ID" value="SJZ50824.1"/>
    <property type="molecule type" value="Genomic_DNA"/>
</dbReference>
<dbReference type="Proteomes" id="UP000190888">
    <property type="component" value="Unassembled WGS sequence"/>
</dbReference>
<sequence length="103" mass="12202">MHSIDAKASCKILWNIDLAEQTNDPRLFKKLTDEIWEFRTKYGNLQYRLLAFWDKTETEDTLVFAVHGIIKKVNKMPVKDIEKASAIRKQYFLQKKRADGNKR</sequence>
<dbReference type="STRING" id="413434.SAMN04488132_102354"/>
<dbReference type="InterPro" id="IPR009241">
    <property type="entry name" value="HigB-like"/>
</dbReference>
<dbReference type="Pfam" id="PF05973">
    <property type="entry name" value="Gp49"/>
    <property type="match status" value="1"/>
</dbReference>
<reference evidence="1 2" key="1">
    <citation type="submission" date="2017-02" db="EMBL/GenBank/DDBJ databases">
        <authorList>
            <person name="Peterson S.W."/>
        </authorList>
    </citation>
    <scope>NUCLEOTIDE SEQUENCE [LARGE SCALE GENOMIC DNA]</scope>
    <source>
        <strain evidence="1 2">DSM 22335</strain>
    </source>
</reference>
<proteinExistence type="predicted"/>
<gene>
    <name evidence="1" type="ORF">SAMN04488132_102354</name>
</gene>
<protein>
    <submittedName>
        <fullName evidence="1">Phage derived protein Gp49-like</fullName>
    </submittedName>
</protein>